<protein>
    <recommendedName>
        <fullName evidence="6">Reticulon-like protein</fullName>
    </recommendedName>
</protein>
<evidence type="ECO:0000313" key="9">
    <source>
        <dbReference type="EMBL" id="KAK1433028.1"/>
    </source>
</evidence>
<evidence type="ECO:0000256" key="7">
    <source>
        <dbReference type="SAM" id="MobiDB-lite"/>
    </source>
</evidence>
<keyword evidence="3 6" id="KW-0256">Endoplasmic reticulum</keyword>
<dbReference type="PANTHER" id="PTHR10994">
    <property type="entry name" value="RETICULON"/>
    <property type="match status" value="1"/>
</dbReference>
<evidence type="ECO:0000313" key="10">
    <source>
        <dbReference type="Proteomes" id="UP001229421"/>
    </source>
</evidence>
<keyword evidence="2 6" id="KW-0812">Transmembrane</keyword>
<dbReference type="InterPro" id="IPR045064">
    <property type="entry name" value="Reticulon-like"/>
</dbReference>
<keyword evidence="5 6" id="KW-0472">Membrane</keyword>
<evidence type="ECO:0000259" key="8">
    <source>
        <dbReference type="PROSITE" id="PS50845"/>
    </source>
</evidence>
<name>A0AAD8L4S6_TARER</name>
<feature type="transmembrane region" description="Helical" evidence="6">
    <location>
        <begin position="63"/>
        <end position="82"/>
    </location>
</feature>
<feature type="domain" description="Reticulon" evidence="8">
    <location>
        <begin position="27"/>
        <end position="218"/>
    </location>
</feature>
<keyword evidence="4 6" id="KW-1133">Transmembrane helix</keyword>
<keyword evidence="10" id="KW-1185">Reference proteome</keyword>
<dbReference type="EMBL" id="JAUHHV010000002">
    <property type="protein sequence ID" value="KAK1433028.1"/>
    <property type="molecule type" value="Genomic_DNA"/>
</dbReference>
<accession>A0AAD8L4S6</accession>
<dbReference type="Pfam" id="PF02453">
    <property type="entry name" value="Reticulon"/>
    <property type="match status" value="1"/>
</dbReference>
<dbReference type="AlphaFoldDB" id="A0AAD8L4S6"/>
<gene>
    <name evidence="9" type="ORF">QVD17_09932</name>
</gene>
<sequence length="218" mass="24925">MADTTTPPDQHPPSSPADKQQEQVEWVKDVIMWRKKRVSVGVLASMSVLWVVIEIYGYNFITVASWIAIFLFSSLFVWAYIYRIIYKEEPSIWATGISENTATEMAHCVRQSTEDAMRCVFKVGAQSEWYVFVATVVALWLLSVIGSSSNLLTLLFIGSVVGMSVPVIWVKYDYKIREHGKRVQIQSKRLYSIIDDKVLQKLKTNVKLNAPIKEKKVE</sequence>
<dbReference type="PROSITE" id="PS50845">
    <property type="entry name" value="RETICULON"/>
    <property type="match status" value="1"/>
</dbReference>
<comment type="caution">
    <text evidence="9">The sequence shown here is derived from an EMBL/GenBank/DDBJ whole genome shotgun (WGS) entry which is preliminary data.</text>
</comment>
<dbReference type="PANTHER" id="PTHR10994:SF145">
    <property type="entry name" value="RETICULON-LIKE PROTEIN B13"/>
    <property type="match status" value="1"/>
</dbReference>
<feature type="transmembrane region" description="Helical" evidence="6">
    <location>
        <begin position="127"/>
        <end position="145"/>
    </location>
</feature>
<organism evidence="9 10">
    <name type="scientific">Tagetes erecta</name>
    <name type="common">African marigold</name>
    <dbReference type="NCBI Taxonomy" id="13708"/>
    <lineage>
        <taxon>Eukaryota</taxon>
        <taxon>Viridiplantae</taxon>
        <taxon>Streptophyta</taxon>
        <taxon>Embryophyta</taxon>
        <taxon>Tracheophyta</taxon>
        <taxon>Spermatophyta</taxon>
        <taxon>Magnoliopsida</taxon>
        <taxon>eudicotyledons</taxon>
        <taxon>Gunneridae</taxon>
        <taxon>Pentapetalae</taxon>
        <taxon>asterids</taxon>
        <taxon>campanulids</taxon>
        <taxon>Asterales</taxon>
        <taxon>Asteraceae</taxon>
        <taxon>Asteroideae</taxon>
        <taxon>Heliantheae alliance</taxon>
        <taxon>Tageteae</taxon>
        <taxon>Tagetes</taxon>
    </lineage>
</organism>
<dbReference type="GO" id="GO:0005789">
    <property type="term" value="C:endoplasmic reticulum membrane"/>
    <property type="evidence" value="ECO:0007669"/>
    <property type="project" value="UniProtKB-SubCell"/>
</dbReference>
<evidence type="ECO:0000256" key="6">
    <source>
        <dbReference type="RuleBase" id="RU363132"/>
    </source>
</evidence>
<dbReference type="Proteomes" id="UP001229421">
    <property type="component" value="Unassembled WGS sequence"/>
</dbReference>
<proteinExistence type="predicted"/>
<dbReference type="GO" id="GO:0009617">
    <property type="term" value="P:response to bacterium"/>
    <property type="evidence" value="ECO:0007669"/>
    <property type="project" value="InterPro"/>
</dbReference>
<feature type="transmembrane region" description="Helical" evidence="6">
    <location>
        <begin position="38"/>
        <end position="57"/>
    </location>
</feature>
<evidence type="ECO:0000256" key="4">
    <source>
        <dbReference type="ARBA" id="ARBA00022989"/>
    </source>
</evidence>
<feature type="transmembrane region" description="Helical" evidence="6">
    <location>
        <begin position="151"/>
        <end position="172"/>
    </location>
</feature>
<evidence type="ECO:0000256" key="2">
    <source>
        <dbReference type="ARBA" id="ARBA00022692"/>
    </source>
</evidence>
<evidence type="ECO:0000256" key="1">
    <source>
        <dbReference type="ARBA" id="ARBA00004477"/>
    </source>
</evidence>
<feature type="region of interest" description="Disordered" evidence="7">
    <location>
        <begin position="1"/>
        <end position="22"/>
    </location>
</feature>
<reference evidence="9" key="1">
    <citation type="journal article" date="2023" name="bioRxiv">
        <title>Improved chromosome-level genome assembly for marigold (Tagetes erecta).</title>
        <authorList>
            <person name="Jiang F."/>
            <person name="Yuan L."/>
            <person name="Wang S."/>
            <person name="Wang H."/>
            <person name="Xu D."/>
            <person name="Wang A."/>
            <person name="Fan W."/>
        </authorList>
    </citation>
    <scope>NUCLEOTIDE SEQUENCE</scope>
    <source>
        <strain evidence="9">WSJ</strain>
        <tissue evidence="9">Leaf</tissue>
    </source>
</reference>
<dbReference type="InterPro" id="IPR003388">
    <property type="entry name" value="Reticulon"/>
</dbReference>
<comment type="subcellular location">
    <subcellularLocation>
        <location evidence="1 6">Endoplasmic reticulum membrane</location>
        <topology evidence="1 6">Multi-pass membrane protein</topology>
    </subcellularLocation>
</comment>
<evidence type="ECO:0000256" key="3">
    <source>
        <dbReference type="ARBA" id="ARBA00022824"/>
    </source>
</evidence>
<evidence type="ECO:0000256" key="5">
    <source>
        <dbReference type="ARBA" id="ARBA00023136"/>
    </source>
</evidence>